<dbReference type="InterPro" id="IPR052954">
    <property type="entry name" value="GPCR-Ligand_Int"/>
</dbReference>
<evidence type="ECO:0000256" key="3">
    <source>
        <dbReference type="ARBA" id="ARBA00022989"/>
    </source>
</evidence>
<dbReference type="GO" id="GO:0016020">
    <property type="term" value="C:membrane"/>
    <property type="evidence" value="ECO:0007669"/>
    <property type="project" value="UniProtKB-SubCell"/>
</dbReference>
<accession>A0A1S3HA75</accession>
<feature type="transmembrane region" description="Helical" evidence="6">
    <location>
        <begin position="106"/>
        <end position="127"/>
    </location>
</feature>
<dbReference type="OrthoDB" id="10011262at2759"/>
<dbReference type="PANTHER" id="PTHR46641:SF2">
    <property type="entry name" value="FMRFAMIDE RECEPTOR"/>
    <property type="match status" value="1"/>
</dbReference>
<evidence type="ECO:0000256" key="4">
    <source>
        <dbReference type="ARBA" id="ARBA00023136"/>
    </source>
</evidence>
<evidence type="ECO:0000313" key="9">
    <source>
        <dbReference type="RefSeq" id="XP_013382014.1"/>
    </source>
</evidence>
<proteinExistence type="inferred from homology"/>
<feature type="transmembrane region" description="Helical" evidence="6">
    <location>
        <begin position="263"/>
        <end position="283"/>
    </location>
</feature>
<dbReference type="SUPFAM" id="SSF81321">
    <property type="entry name" value="Family A G protein-coupled receptor-like"/>
    <property type="match status" value="1"/>
</dbReference>
<dbReference type="InterPro" id="IPR000276">
    <property type="entry name" value="GPCR_Rhodpsn"/>
</dbReference>
<organism evidence="8 9">
    <name type="scientific">Lingula anatina</name>
    <name type="common">Brachiopod</name>
    <name type="synonym">Lingula unguis</name>
    <dbReference type="NCBI Taxonomy" id="7574"/>
    <lineage>
        <taxon>Eukaryota</taxon>
        <taxon>Metazoa</taxon>
        <taxon>Spiralia</taxon>
        <taxon>Lophotrochozoa</taxon>
        <taxon>Brachiopoda</taxon>
        <taxon>Linguliformea</taxon>
        <taxon>Lingulata</taxon>
        <taxon>Lingulida</taxon>
        <taxon>Linguloidea</taxon>
        <taxon>Lingulidae</taxon>
        <taxon>Lingula</taxon>
    </lineage>
</organism>
<keyword evidence="2 5" id="KW-0812">Transmembrane</keyword>
<feature type="transmembrane region" description="Helical" evidence="6">
    <location>
        <begin position="30"/>
        <end position="51"/>
    </location>
</feature>
<dbReference type="Gene3D" id="1.20.1070.10">
    <property type="entry name" value="Rhodopsin 7-helix transmembrane proteins"/>
    <property type="match status" value="1"/>
</dbReference>
<dbReference type="RefSeq" id="XP_013382014.1">
    <property type="nucleotide sequence ID" value="XM_013526560.2"/>
</dbReference>
<keyword evidence="5" id="KW-0297">G-protein coupled receptor</keyword>
<feature type="transmembrane region" description="Helical" evidence="6">
    <location>
        <begin position="63"/>
        <end position="86"/>
    </location>
</feature>
<name>A0A1S3HA75_LINAN</name>
<dbReference type="STRING" id="7574.A0A1S3HA75"/>
<dbReference type="PANTHER" id="PTHR46641">
    <property type="entry name" value="FMRFAMIDE RECEPTOR-RELATED"/>
    <property type="match status" value="1"/>
</dbReference>
<feature type="transmembrane region" description="Helical" evidence="6">
    <location>
        <begin position="208"/>
        <end position="234"/>
    </location>
</feature>
<dbReference type="CDD" id="cd14978">
    <property type="entry name" value="7tmA_FMRFamide_R-like"/>
    <property type="match status" value="1"/>
</dbReference>
<feature type="transmembrane region" description="Helical" evidence="6">
    <location>
        <begin position="303"/>
        <end position="322"/>
    </location>
</feature>
<dbReference type="InParanoid" id="A0A1S3HA75"/>
<keyword evidence="5" id="KW-0807">Transducer</keyword>
<comment type="subcellular location">
    <subcellularLocation>
        <location evidence="1">Membrane</location>
    </subcellularLocation>
</comment>
<dbReference type="Pfam" id="PF00001">
    <property type="entry name" value="7tm_1"/>
    <property type="match status" value="1"/>
</dbReference>
<dbReference type="AlphaFoldDB" id="A0A1S3HA75"/>
<keyword evidence="8" id="KW-1185">Reference proteome</keyword>
<reference evidence="9" key="1">
    <citation type="submission" date="2025-08" db="UniProtKB">
        <authorList>
            <consortium name="RefSeq"/>
        </authorList>
    </citation>
    <scope>IDENTIFICATION</scope>
    <source>
        <tissue evidence="9">Gonads</tissue>
    </source>
</reference>
<feature type="transmembrane region" description="Helical" evidence="6">
    <location>
        <begin position="148"/>
        <end position="168"/>
    </location>
</feature>
<keyword evidence="5" id="KW-0675">Receptor</keyword>
<dbReference type="PRINTS" id="PR00237">
    <property type="entry name" value="GPCRRHODOPSN"/>
</dbReference>
<sequence>MDALNCTGSNLSQIAGEDPDFLLYQFVVNAYITAPLCLLGLLGNTLAFFTLMRDTKRSVTFFLLRAMAVMDNLVLIIALLLVLPTVHPNTGLLKCFSEIGYIMDTWIWPLGMTFQTAAVWLVVVVTVDRYIAVKMPHRVRSLSTISKAKIATATVSLISVLFNLPRFFEFYISYDLTCVDNTTTTTLKPVSVPTALQEDQDYHYVYTFALYCLVNFVIPLATLIFLNINLILVVHRANTDRRIMSVQSLRAASRNQASSETNITFMLILVVCVFIVCQLPALVTQIWYAVDPEQTGYKYLGELSNLMVTCNSAVNFLIYCAFGKRFRELLRETFCGRHSRRKGRSSFHRSSDRYTESILLKDT</sequence>
<feature type="domain" description="G-protein coupled receptors family 1 profile" evidence="7">
    <location>
        <begin position="43"/>
        <end position="319"/>
    </location>
</feature>
<dbReference type="GeneID" id="106152821"/>
<evidence type="ECO:0000256" key="5">
    <source>
        <dbReference type="RuleBase" id="RU000688"/>
    </source>
</evidence>
<comment type="similarity">
    <text evidence="5">Belongs to the G-protein coupled receptor 1 family.</text>
</comment>
<dbReference type="GO" id="GO:0004930">
    <property type="term" value="F:G protein-coupled receptor activity"/>
    <property type="evidence" value="ECO:0007669"/>
    <property type="project" value="UniProtKB-KW"/>
</dbReference>
<dbReference type="KEGG" id="lak:106152821"/>
<dbReference type="Proteomes" id="UP000085678">
    <property type="component" value="Unplaced"/>
</dbReference>
<protein>
    <submittedName>
        <fullName evidence="9">FMRFamide receptor-like</fullName>
    </submittedName>
</protein>
<evidence type="ECO:0000256" key="2">
    <source>
        <dbReference type="ARBA" id="ARBA00022692"/>
    </source>
</evidence>
<evidence type="ECO:0000313" key="8">
    <source>
        <dbReference type="Proteomes" id="UP000085678"/>
    </source>
</evidence>
<dbReference type="InterPro" id="IPR017452">
    <property type="entry name" value="GPCR_Rhodpsn_7TM"/>
</dbReference>
<evidence type="ECO:0000256" key="1">
    <source>
        <dbReference type="ARBA" id="ARBA00004370"/>
    </source>
</evidence>
<gene>
    <name evidence="9" type="primary">LOC106152821</name>
</gene>
<evidence type="ECO:0000259" key="7">
    <source>
        <dbReference type="PROSITE" id="PS50262"/>
    </source>
</evidence>
<dbReference type="PROSITE" id="PS00237">
    <property type="entry name" value="G_PROTEIN_RECEP_F1_1"/>
    <property type="match status" value="1"/>
</dbReference>
<keyword evidence="3 6" id="KW-1133">Transmembrane helix</keyword>
<keyword evidence="4 6" id="KW-0472">Membrane</keyword>
<evidence type="ECO:0000256" key="6">
    <source>
        <dbReference type="SAM" id="Phobius"/>
    </source>
</evidence>
<dbReference type="PROSITE" id="PS50262">
    <property type="entry name" value="G_PROTEIN_RECEP_F1_2"/>
    <property type="match status" value="1"/>
</dbReference>